<gene>
    <name evidence="15" type="primary">LOC115476588</name>
</gene>
<evidence type="ECO:0000256" key="10">
    <source>
        <dbReference type="ARBA" id="ARBA00023224"/>
    </source>
</evidence>
<accession>A0A6P7Z096</accession>
<evidence type="ECO:0000256" key="6">
    <source>
        <dbReference type="ARBA" id="ARBA00022989"/>
    </source>
</evidence>
<feature type="transmembrane region" description="Helical" evidence="12">
    <location>
        <begin position="113"/>
        <end position="135"/>
    </location>
</feature>
<comment type="similarity">
    <text evidence="11">Belongs to the G-protein coupled receptor 1 family.</text>
</comment>
<evidence type="ECO:0000256" key="2">
    <source>
        <dbReference type="ARBA" id="ARBA00022475"/>
    </source>
</evidence>
<dbReference type="PANTHER" id="PTHR26452">
    <property type="entry name" value="OLFACTORY RECEPTOR"/>
    <property type="match status" value="1"/>
</dbReference>
<keyword evidence="5 12" id="KW-0552">Olfaction</keyword>
<evidence type="ECO:0000256" key="9">
    <source>
        <dbReference type="ARBA" id="ARBA00023170"/>
    </source>
</evidence>
<feature type="non-terminal residue" evidence="15">
    <location>
        <position position="1"/>
    </location>
</feature>
<keyword evidence="10 11" id="KW-0807">Transducer</keyword>
<dbReference type="AlphaFoldDB" id="A0A6P7Z096"/>
<sequence length="344" mass="38796">QTSLICLLQVAGIPSLKNNSQKNVEEFILLGISDIYQLQILFYLIFLLFYLITVVGNASIIIIIRVEPHLQTPMYFFLSNLSFIDICYSSVTVPKMLVNLLAEKKLISFGGCIAQMYVFHILASSEMFLLVVMAYDRYVAICNPLRYPVIMNKMTGVRLAAAAWLGGFIHSTLHTMLILRLSFCGPNEINHFFCDALPLLKLSCSDTSLDQILLLTTPGILGPSCFLLILISYSYIINNILKINSAEGRQKTFSTCASHVIVVTVFYGTGVFVYIQPMSIYSSFNNRFITIFYAVVTPMLNPIIYTLRNKDVKGALKKILCRKPIISKTIKIANIYHFKCKDIK</sequence>
<keyword evidence="3 12" id="KW-0716">Sensory transduction</keyword>
<dbReference type="GO" id="GO:0005886">
    <property type="term" value="C:plasma membrane"/>
    <property type="evidence" value="ECO:0007669"/>
    <property type="project" value="UniProtKB-SubCell"/>
</dbReference>
<dbReference type="PROSITE" id="PS50262">
    <property type="entry name" value="G_PROTEIN_RECEP_F1_2"/>
    <property type="match status" value="1"/>
</dbReference>
<keyword evidence="9 11" id="KW-0675">Receptor</keyword>
<dbReference type="Gene3D" id="1.20.1070.10">
    <property type="entry name" value="Rhodopsin 7-helix transmembrane proteins"/>
    <property type="match status" value="1"/>
</dbReference>
<organism evidence="14 15">
    <name type="scientific">Microcaecilia unicolor</name>
    <dbReference type="NCBI Taxonomy" id="1415580"/>
    <lineage>
        <taxon>Eukaryota</taxon>
        <taxon>Metazoa</taxon>
        <taxon>Chordata</taxon>
        <taxon>Craniata</taxon>
        <taxon>Vertebrata</taxon>
        <taxon>Euteleostomi</taxon>
        <taxon>Amphibia</taxon>
        <taxon>Gymnophiona</taxon>
        <taxon>Siphonopidae</taxon>
        <taxon>Microcaecilia</taxon>
    </lineage>
</organism>
<dbReference type="InterPro" id="IPR000725">
    <property type="entry name" value="Olfact_rcpt"/>
</dbReference>
<feature type="transmembrane region" description="Helical" evidence="12">
    <location>
        <begin position="156"/>
        <end position="179"/>
    </location>
</feature>
<name>A0A6P7Z096_9AMPH</name>
<evidence type="ECO:0000259" key="13">
    <source>
        <dbReference type="PROSITE" id="PS50262"/>
    </source>
</evidence>
<keyword evidence="2 12" id="KW-1003">Cell membrane</keyword>
<feature type="transmembrane region" description="Helical" evidence="12">
    <location>
        <begin position="40"/>
        <end position="63"/>
    </location>
</feature>
<evidence type="ECO:0000256" key="11">
    <source>
        <dbReference type="RuleBase" id="RU000688"/>
    </source>
</evidence>
<dbReference type="SUPFAM" id="SSF81321">
    <property type="entry name" value="Family A G protein-coupled receptor-like"/>
    <property type="match status" value="1"/>
</dbReference>
<evidence type="ECO:0000256" key="4">
    <source>
        <dbReference type="ARBA" id="ARBA00022692"/>
    </source>
</evidence>
<dbReference type="GO" id="GO:0004984">
    <property type="term" value="F:olfactory receptor activity"/>
    <property type="evidence" value="ECO:0007669"/>
    <property type="project" value="InterPro"/>
</dbReference>
<dbReference type="InterPro" id="IPR017452">
    <property type="entry name" value="GPCR_Rhodpsn_7TM"/>
</dbReference>
<proteinExistence type="inferred from homology"/>
<dbReference type="GeneID" id="115476588"/>
<dbReference type="PRINTS" id="PR00245">
    <property type="entry name" value="OLFACTORYR"/>
</dbReference>
<evidence type="ECO:0000256" key="7">
    <source>
        <dbReference type="ARBA" id="ARBA00023040"/>
    </source>
</evidence>
<keyword evidence="8 12" id="KW-0472">Membrane</keyword>
<dbReference type="PROSITE" id="PS00237">
    <property type="entry name" value="G_PROTEIN_RECEP_F1_1"/>
    <property type="match status" value="1"/>
</dbReference>
<keyword evidence="14" id="KW-1185">Reference proteome</keyword>
<dbReference type="InParanoid" id="A0A6P7Z096"/>
<evidence type="ECO:0000256" key="5">
    <source>
        <dbReference type="ARBA" id="ARBA00022725"/>
    </source>
</evidence>
<protein>
    <recommendedName>
        <fullName evidence="12">Olfactory receptor</fullName>
    </recommendedName>
</protein>
<keyword evidence="4 11" id="KW-0812">Transmembrane</keyword>
<evidence type="ECO:0000256" key="3">
    <source>
        <dbReference type="ARBA" id="ARBA00022606"/>
    </source>
</evidence>
<feature type="transmembrane region" description="Helical" evidence="12">
    <location>
        <begin position="220"/>
        <end position="241"/>
    </location>
</feature>
<dbReference type="InterPro" id="IPR050516">
    <property type="entry name" value="Olfactory_GPCR"/>
</dbReference>
<dbReference type="GO" id="GO:0004930">
    <property type="term" value="F:G protein-coupled receptor activity"/>
    <property type="evidence" value="ECO:0007669"/>
    <property type="project" value="UniProtKB-KW"/>
</dbReference>
<dbReference type="OrthoDB" id="9891208at2759"/>
<dbReference type="FunFam" id="1.20.1070.10:FF:000001">
    <property type="entry name" value="Olfactory receptor"/>
    <property type="match status" value="1"/>
</dbReference>
<dbReference type="PRINTS" id="PR00237">
    <property type="entry name" value="GPCRRHODOPSN"/>
</dbReference>
<evidence type="ECO:0000313" key="15">
    <source>
        <dbReference type="RefSeq" id="XP_030068935.1"/>
    </source>
</evidence>
<dbReference type="RefSeq" id="XP_030068935.1">
    <property type="nucleotide sequence ID" value="XM_030213075.1"/>
</dbReference>
<dbReference type="CDD" id="cd13954">
    <property type="entry name" value="7tmA_OR"/>
    <property type="match status" value="1"/>
</dbReference>
<feature type="transmembrane region" description="Helical" evidence="12">
    <location>
        <begin position="287"/>
        <end position="307"/>
    </location>
</feature>
<dbReference type="Pfam" id="PF13853">
    <property type="entry name" value="7tm_4"/>
    <property type="match status" value="1"/>
</dbReference>
<keyword evidence="7 11" id="KW-0297">G-protein coupled receptor</keyword>
<feature type="transmembrane region" description="Helical" evidence="12">
    <location>
        <begin position="75"/>
        <end position="93"/>
    </location>
</feature>
<dbReference type="Proteomes" id="UP000515156">
    <property type="component" value="Chromosome 1"/>
</dbReference>
<feature type="domain" description="G-protein coupled receptors family 1 profile" evidence="13">
    <location>
        <begin position="56"/>
        <end position="305"/>
    </location>
</feature>
<keyword evidence="6 12" id="KW-1133">Transmembrane helix</keyword>
<reference evidence="15" key="1">
    <citation type="submission" date="2025-08" db="UniProtKB">
        <authorList>
            <consortium name="RefSeq"/>
        </authorList>
    </citation>
    <scope>IDENTIFICATION</scope>
</reference>
<dbReference type="InterPro" id="IPR000276">
    <property type="entry name" value="GPCR_Rhodpsn"/>
</dbReference>
<comment type="subcellular location">
    <subcellularLocation>
        <location evidence="1 12">Cell membrane</location>
        <topology evidence="1 12">Multi-pass membrane protein</topology>
    </subcellularLocation>
</comment>
<evidence type="ECO:0000313" key="14">
    <source>
        <dbReference type="Proteomes" id="UP000515156"/>
    </source>
</evidence>
<evidence type="ECO:0000256" key="1">
    <source>
        <dbReference type="ARBA" id="ARBA00004651"/>
    </source>
</evidence>
<feature type="transmembrane region" description="Helical" evidence="12">
    <location>
        <begin position="253"/>
        <end position="275"/>
    </location>
</feature>
<dbReference type="KEGG" id="muo:115476588"/>
<evidence type="ECO:0000256" key="12">
    <source>
        <dbReference type="RuleBase" id="RU363047"/>
    </source>
</evidence>
<evidence type="ECO:0000256" key="8">
    <source>
        <dbReference type="ARBA" id="ARBA00023136"/>
    </source>
</evidence>